<sequence>MRVVSFLPSATEIVFALGAEDFLVGVTDKCDYPAEAKGKPTIVTSVLSTEGLSGAEIDAAVRSHLERGEPLFRVNTALLRALNPDLIIAQSVCDVCAAANHEVAVALEVVPEAKVLWLNPSTLSEVLCDIVRVAEALGIRERGELLRARLQKRLEAVQAKTQKINHRPRVWVAEWVDPPFCCGHWVPEMVEMAGGVEGLGKKGQPSRRLAWEEVLAWQPEVIVLAPCGYRLEQTLRDAEALKNLPNWTKLPAVQNGRVYAADGDYFSCPGPRLVDGVELLAHLLHPDRFPAPALTNAFMRCII</sequence>
<dbReference type="PANTHER" id="PTHR42860">
    <property type="entry name" value="VITAMIN B12-BINDING PROTEIN"/>
    <property type="match status" value="1"/>
</dbReference>
<evidence type="ECO:0000259" key="2">
    <source>
        <dbReference type="PROSITE" id="PS50983"/>
    </source>
</evidence>
<dbReference type="PROSITE" id="PS50983">
    <property type="entry name" value="FE_B12_PBP"/>
    <property type="match status" value="1"/>
</dbReference>
<evidence type="ECO:0000256" key="1">
    <source>
        <dbReference type="SAM" id="Coils"/>
    </source>
</evidence>
<dbReference type="RefSeq" id="WP_259095441.1">
    <property type="nucleotide sequence ID" value="NZ_CP130454.1"/>
</dbReference>
<dbReference type="InterPro" id="IPR002491">
    <property type="entry name" value="ABC_transptr_periplasmic_BD"/>
</dbReference>
<dbReference type="PANTHER" id="PTHR42860:SF1">
    <property type="entry name" value="VITAMIN B12-BINDING PROTEIN"/>
    <property type="match status" value="1"/>
</dbReference>
<dbReference type="EMBL" id="JANUCP010000002">
    <property type="protein sequence ID" value="MCS3919233.1"/>
    <property type="molecule type" value="Genomic_DNA"/>
</dbReference>
<dbReference type="SUPFAM" id="SSF53807">
    <property type="entry name" value="Helical backbone' metal receptor"/>
    <property type="match status" value="1"/>
</dbReference>
<dbReference type="InterPro" id="IPR051030">
    <property type="entry name" value="Vitamin_B12-ABC_binding"/>
</dbReference>
<dbReference type="Proteomes" id="UP001204798">
    <property type="component" value="Unassembled WGS sequence"/>
</dbReference>
<name>A0ABT2EMQ3_9BACT</name>
<organism evidence="3 4">
    <name type="scientific">Candidatus Fervidibacter sacchari</name>
    <dbReference type="NCBI Taxonomy" id="1448929"/>
    <lineage>
        <taxon>Bacteria</taxon>
        <taxon>Candidatus Fervidibacterota</taxon>
        <taxon>Candidatus Fervidibacter</taxon>
    </lineage>
</organism>
<dbReference type="Pfam" id="PF01497">
    <property type="entry name" value="Peripla_BP_2"/>
    <property type="match status" value="1"/>
</dbReference>
<keyword evidence="4" id="KW-1185">Reference proteome</keyword>
<keyword evidence="1" id="KW-0175">Coiled coil</keyword>
<evidence type="ECO:0000313" key="4">
    <source>
        <dbReference type="Proteomes" id="UP001204798"/>
    </source>
</evidence>
<reference evidence="3 4" key="1">
    <citation type="submission" date="2022-08" db="EMBL/GenBank/DDBJ databases">
        <title>Bacterial and archaeal communities from various locations to study Microbial Dark Matter (Phase II).</title>
        <authorList>
            <person name="Stepanauskas R."/>
        </authorList>
    </citation>
    <scope>NUCLEOTIDE SEQUENCE [LARGE SCALE GENOMIC DNA]</scope>
    <source>
        <strain evidence="3 4">PD1</strain>
    </source>
</reference>
<feature type="domain" description="Fe/B12 periplasmic-binding" evidence="2">
    <location>
        <begin position="2"/>
        <end position="288"/>
    </location>
</feature>
<feature type="coiled-coil region" evidence="1">
    <location>
        <begin position="140"/>
        <end position="167"/>
    </location>
</feature>
<comment type="caution">
    <text evidence="3">The sequence shown here is derived from an EMBL/GenBank/DDBJ whole genome shotgun (WGS) entry which is preliminary data.</text>
</comment>
<dbReference type="Gene3D" id="3.40.50.1980">
    <property type="entry name" value="Nitrogenase molybdenum iron protein domain"/>
    <property type="match status" value="2"/>
</dbReference>
<protein>
    <submittedName>
        <fullName evidence="3">Iron complex transport system substrate-binding protein</fullName>
    </submittedName>
</protein>
<gene>
    <name evidence="3" type="ORF">M2350_001633</name>
</gene>
<evidence type="ECO:0000313" key="3">
    <source>
        <dbReference type="EMBL" id="MCS3919233.1"/>
    </source>
</evidence>
<proteinExistence type="predicted"/>
<accession>A0ABT2EMQ3</accession>
<dbReference type="CDD" id="cd01144">
    <property type="entry name" value="BtuF"/>
    <property type="match status" value="1"/>
</dbReference>